<evidence type="ECO:0000313" key="3">
    <source>
        <dbReference type="Proteomes" id="UP000284794"/>
    </source>
</evidence>
<dbReference type="EMBL" id="QSIS01000004">
    <property type="protein sequence ID" value="RHD09842.1"/>
    <property type="molecule type" value="Genomic_DNA"/>
</dbReference>
<reference evidence="2 3" key="1">
    <citation type="submission" date="2018-08" db="EMBL/GenBank/DDBJ databases">
        <title>A genome reference for cultivated species of the human gut microbiota.</title>
        <authorList>
            <person name="Zou Y."/>
            <person name="Xue W."/>
            <person name="Luo G."/>
        </authorList>
    </citation>
    <scope>NUCLEOTIDE SEQUENCE [LARGE SCALE GENOMIC DNA]</scope>
    <source>
        <strain evidence="2 3">AM32-2AC</strain>
    </source>
</reference>
<comment type="caution">
    <text evidence="2">The sequence shown here is derived from an EMBL/GenBank/DDBJ whole genome shotgun (WGS) entry which is preliminary data.</text>
</comment>
<sequence length="407" mass="47559">MDYKKKIVVWGIGKRSKYVFDSLLFDECELVSCVDKIKKAILTIHNTKYIVNDIETINELVYDYLIISMVDIIEIENYAFKHNIDKSKIIYFWHEDISKYSFLNVYPKKYCMLENKIKSYELQINNAPYEYGKYIGPQIKSAKELLKLIINKNKSLCRFGDGEFEIMLGREGSKFQKTSDFFAKKLLSVLKSDNPEVIVAIADNYGSLDKYTEEAATDIRNYLTEDVRQQHMQLLDMNRTYYDAYVSRAYLMYKDKSHAEKIFQLYKEIFKGRNIIIAEGNYTRNGYNNDLFDGVKTIKRIICPDYNCFEVYDEIYDAIINVANPEDLILITLGSTATVLAYDLACEGFQAIDLGQLDNEYEWYLRKSQTKEAIPGKTVSDMNTDRHLDEIAPDNDYNSQIIMRIEK</sequence>
<evidence type="ECO:0000313" key="2">
    <source>
        <dbReference type="EMBL" id="RHD09842.1"/>
    </source>
</evidence>
<proteinExistence type="predicted"/>
<organism evidence="2 3">
    <name type="scientific">Lachnospira eligens</name>
    <dbReference type="NCBI Taxonomy" id="39485"/>
    <lineage>
        <taxon>Bacteria</taxon>
        <taxon>Bacillati</taxon>
        <taxon>Bacillota</taxon>
        <taxon>Clostridia</taxon>
        <taxon>Lachnospirales</taxon>
        <taxon>Lachnospiraceae</taxon>
        <taxon>Lachnospira</taxon>
    </lineage>
</organism>
<dbReference type="Gene3D" id="3.40.50.720">
    <property type="entry name" value="NAD(P)-binding Rossmann-like Domain"/>
    <property type="match status" value="1"/>
</dbReference>
<gene>
    <name evidence="2" type="ORF">DW811_04840</name>
</gene>
<dbReference type="InterPro" id="IPR014869">
    <property type="entry name" value="GT-D"/>
</dbReference>
<name>A0A414DGL2_9FIRM</name>
<dbReference type="Proteomes" id="UP000284794">
    <property type="component" value="Unassembled WGS sequence"/>
</dbReference>
<evidence type="ECO:0000259" key="1">
    <source>
        <dbReference type="Pfam" id="PF08759"/>
    </source>
</evidence>
<dbReference type="Pfam" id="PF08759">
    <property type="entry name" value="GT-D"/>
    <property type="match status" value="1"/>
</dbReference>
<dbReference type="AlphaFoldDB" id="A0A414DGL2"/>
<protein>
    <submittedName>
        <fullName evidence="2">DUF1792 domain-containing protein</fullName>
    </submittedName>
</protein>
<accession>A0A414DGL2</accession>
<feature type="domain" description="Glycosyltransferase GT-D fold" evidence="1">
    <location>
        <begin position="156"/>
        <end position="381"/>
    </location>
</feature>
<dbReference type="RefSeq" id="WP_118148389.1">
    <property type="nucleotide sequence ID" value="NZ_QSIS01000004.1"/>
</dbReference>